<protein>
    <submittedName>
        <fullName evidence="1">Uncharacterized protein</fullName>
    </submittedName>
</protein>
<reference evidence="1" key="1">
    <citation type="submission" date="2022-11" db="EMBL/GenBank/DDBJ databases">
        <title>Centuries of genome instability and evolution in soft-shell clam transmissible cancer (bioRxiv).</title>
        <authorList>
            <person name="Hart S.F.M."/>
            <person name="Yonemitsu M.A."/>
            <person name="Giersch R.M."/>
            <person name="Beal B.F."/>
            <person name="Arriagada G."/>
            <person name="Davis B.W."/>
            <person name="Ostrander E.A."/>
            <person name="Goff S.P."/>
            <person name="Metzger M.J."/>
        </authorList>
    </citation>
    <scope>NUCLEOTIDE SEQUENCE</scope>
    <source>
        <strain evidence="1">MELC-2E11</strain>
        <tissue evidence="1">Siphon/mantle</tissue>
    </source>
</reference>
<accession>A0ABY7G7G3</accession>
<name>A0ABY7G7G3_MYAAR</name>
<proteinExistence type="predicted"/>
<gene>
    <name evidence="1" type="ORF">MAR_002569</name>
</gene>
<organism evidence="1 2">
    <name type="scientific">Mya arenaria</name>
    <name type="common">Soft-shell clam</name>
    <dbReference type="NCBI Taxonomy" id="6604"/>
    <lineage>
        <taxon>Eukaryota</taxon>
        <taxon>Metazoa</taxon>
        <taxon>Spiralia</taxon>
        <taxon>Lophotrochozoa</taxon>
        <taxon>Mollusca</taxon>
        <taxon>Bivalvia</taxon>
        <taxon>Autobranchia</taxon>
        <taxon>Heteroconchia</taxon>
        <taxon>Euheterodonta</taxon>
        <taxon>Imparidentia</taxon>
        <taxon>Neoheterodontei</taxon>
        <taxon>Myida</taxon>
        <taxon>Myoidea</taxon>
        <taxon>Myidae</taxon>
        <taxon>Mya</taxon>
    </lineage>
</organism>
<sequence length="15" mass="1642">MISFLGVTSLTRGFL</sequence>
<dbReference type="EMBL" id="CP111027">
    <property type="protein sequence ID" value="WAR29001.1"/>
    <property type="molecule type" value="Genomic_DNA"/>
</dbReference>
<dbReference type="Proteomes" id="UP001164746">
    <property type="component" value="Chromosome 16"/>
</dbReference>
<evidence type="ECO:0000313" key="2">
    <source>
        <dbReference type="Proteomes" id="UP001164746"/>
    </source>
</evidence>
<evidence type="ECO:0000313" key="1">
    <source>
        <dbReference type="EMBL" id="WAR29001.1"/>
    </source>
</evidence>
<keyword evidence="2" id="KW-1185">Reference proteome</keyword>